<evidence type="ECO:0000313" key="3">
    <source>
        <dbReference type="EMBL" id="AFZ77015.1"/>
    </source>
</evidence>
<dbReference type="GO" id="GO:0016020">
    <property type="term" value="C:membrane"/>
    <property type="evidence" value="ECO:0007669"/>
    <property type="project" value="UniProtKB-SubCell"/>
</dbReference>
<dbReference type="Gene3D" id="2.30.42.60">
    <property type="match status" value="1"/>
</dbReference>
<dbReference type="GO" id="GO:0046872">
    <property type="term" value="F:metal ion binding"/>
    <property type="evidence" value="ECO:0007669"/>
    <property type="project" value="UniProtKB-KW"/>
</dbReference>
<evidence type="ECO:0000259" key="2">
    <source>
        <dbReference type="PROSITE" id="PS50106"/>
    </source>
</evidence>
<dbReference type="EMBL" id="JX869937">
    <property type="protein sequence ID" value="AFZ77015.1"/>
    <property type="molecule type" value="Genomic_DNA"/>
</dbReference>
<sequence length="432" mass="45234">MKQTEREFCMREFRPAIAVMAVLVLIIIGWTLWKECPGSFVSSHAHQGQGPGAMTAAAKKPMTPPIDVNAPQPHNYYGTCNKCHVTTGAGKPVSKVMASVPISINQKMPHEYWGNCMLCHKVVDGFQANGKFLVPKPTPGRGQAQRGGKAAVAGWTWMTPRSIGVTVEPVTQAMMDKFKLLEDNALLVVDVVPGSVADIAGLKLGDEITHVNRVSTKTVADFESGLNNSKPGDNVRFRIIRGRATRNLTVRLPDTLPSGTGPIQAAMQQPMQQAAPAAAQQPVQQSGTGNGLLVIAAAGPDLTDAVALDFESAPYYVLVDLGRQAFRADVNPNAGRTGHGVQSGQLMANWGVGGVVAGQFSQGAGATLSGLRIGQYPGVTGSVQDALSAFQAGALAPSQAPGQVTGQAPGAQARPGQGMVQAPTAAYPQTLF</sequence>
<name>U5IGM0_9DELT</name>
<dbReference type="CDD" id="cd06779">
    <property type="entry name" value="cpPDZ_Deg_HtrA-like"/>
    <property type="match status" value="1"/>
</dbReference>
<organism evidence="3">
    <name type="scientific">delta proteobacterium ML-1</name>
    <dbReference type="NCBI Taxonomy" id="947513"/>
    <lineage>
        <taxon>Bacteria</taxon>
        <taxon>Deltaproteobacteria</taxon>
    </lineage>
</organism>
<reference evidence="3" key="1">
    <citation type="journal article" date="2013" name="Environ. Microbiol.">
        <title>Comparative genomic analysis of magnetotactic bacteria from the Deltaproteobacteria provides new insights into magnetite and greigite magnetosome genes required for magnetotaxis.</title>
        <authorList>
            <person name="Lefevre C.T."/>
            <person name="Trubitsyn D."/>
            <person name="Abreu F."/>
            <person name="Kolinko S."/>
            <person name="Jogler C."/>
            <person name="de Almeida L.G."/>
            <person name="de Vasconcelos A.T."/>
            <person name="Kube M."/>
            <person name="Reinhardt R."/>
            <person name="Lins U."/>
            <person name="Pignol D."/>
            <person name="Schuler D."/>
            <person name="Bazylinski D.A."/>
            <person name="Ginet N."/>
        </authorList>
    </citation>
    <scope>NUCLEOTIDE SEQUENCE</scope>
    <source>
        <strain evidence="3">ML-1</strain>
    </source>
</reference>
<keyword evidence="1" id="KW-1133">Transmembrane helix</keyword>
<proteinExistence type="predicted"/>
<feature type="domain" description="PDZ" evidence="2">
    <location>
        <begin position="163"/>
        <end position="243"/>
    </location>
</feature>
<evidence type="ECO:0000256" key="1">
    <source>
        <dbReference type="SAM" id="Phobius"/>
    </source>
</evidence>
<accession>U5IGM0</accession>
<dbReference type="Pfam" id="PF13180">
    <property type="entry name" value="PDZ_2"/>
    <property type="match status" value="1"/>
</dbReference>
<dbReference type="Pfam" id="PF02579">
    <property type="entry name" value="Nitro_FeMo-Co"/>
    <property type="match status" value="1"/>
</dbReference>
<dbReference type="InterPro" id="IPR003731">
    <property type="entry name" value="Di-Nase_FeMo-co_biosynth"/>
</dbReference>
<protein>
    <submittedName>
        <fullName evidence="3">Magnetosome MamP-like protein</fullName>
    </submittedName>
</protein>
<dbReference type="InterPro" id="IPR036034">
    <property type="entry name" value="PDZ_sf"/>
</dbReference>
<dbReference type="Gene3D" id="2.30.42.10">
    <property type="match status" value="1"/>
</dbReference>
<feature type="transmembrane region" description="Helical" evidence="1">
    <location>
        <begin position="12"/>
        <end position="33"/>
    </location>
</feature>
<dbReference type="InterPro" id="IPR001478">
    <property type="entry name" value="PDZ"/>
</dbReference>
<gene>
    <name evidence="3" type="ORF">ALPM_00100</name>
</gene>
<dbReference type="PROSITE" id="PS50106">
    <property type="entry name" value="PDZ"/>
    <property type="match status" value="1"/>
</dbReference>
<keyword evidence="1" id="KW-0472">Membrane</keyword>
<dbReference type="InterPro" id="IPR036105">
    <property type="entry name" value="DiNase_FeMo-co_biosyn_sf"/>
</dbReference>
<keyword evidence="1" id="KW-0812">Transmembrane</keyword>
<dbReference type="AlphaFoldDB" id="U5IGM0"/>
<dbReference type="SUPFAM" id="SSF50156">
    <property type="entry name" value="PDZ domain-like"/>
    <property type="match status" value="1"/>
</dbReference>
<dbReference type="SUPFAM" id="SSF53146">
    <property type="entry name" value="Nitrogenase accessory factor-like"/>
    <property type="match status" value="1"/>
</dbReference>
<dbReference type="Gene3D" id="3.30.420.130">
    <property type="entry name" value="Dinitrogenase iron-molybdenum cofactor biosynthesis domain"/>
    <property type="match status" value="1"/>
</dbReference>
<dbReference type="SMART" id="SM00228">
    <property type="entry name" value="PDZ"/>
    <property type="match status" value="1"/>
</dbReference>